<dbReference type="AlphaFoldDB" id="A0A238JP95"/>
<evidence type="ECO:0000313" key="1">
    <source>
        <dbReference type="EMBL" id="SMX31997.1"/>
    </source>
</evidence>
<evidence type="ECO:0000313" key="2">
    <source>
        <dbReference type="Proteomes" id="UP000203464"/>
    </source>
</evidence>
<dbReference type="Gene3D" id="3.40.390.10">
    <property type="entry name" value="Collagenase (Catalytic Domain)"/>
    <property type="match status" value="1"/>
</dbReference>
<dbReference type="SUPFAM" id="SSF55486">
    <property type="entry name" value="Metalloproteases ('zincins'), catalytic domain"/>
    <property type="match status" value="1"/>
</dbReference>
<dbReference type="EMBL" id="FXYD01000001">
    <property type="protein sequence ID" value="SMX31997.1"/>
    <property type="molecule type" value="Genomic_DNA"/>
</dbReference>
<dbReference type="InterPro" id="IPR010384">
    <property type="entry name" value="MtfA_fam"/>
</dbReference>
<dbReference type="PANTHER" id="PTHR30164">
    <property type="entry name" value="MTFA PEPTIDASE"/>
    <property type="match status" value="1"/>
</dbReference>
<dbReference type="GO" id="GO:0008237">
    <property type="term" value="F:metallopeptidase activity"/>
    <property type="evidence" value="ECO:0007669"/>
    <property type="project" value="InterPro"/>
</dbReference>
<dbReference type="GO" id="GO:0004177">
    <property type="term" value="F:aminopeptidase activity"/>
    <property type="evidence" value="ECO:0007669"/>
    <property type="project" value="TreeGrafter"/>
</dbReference>
<dbReference type="InterPro" id="IPR024079">
    <property type="entry name" value="MetalloPept_cat_dom_sf"/>
</dbReference>
<dbReference type="Gene3D" id="1.10.472.150">
    <property type="entry name" value="Glucose-regulated metallo-peptidase M90, N-terminal domain"/>
    <property type="match status" value="1"/>
</dbReference>
<dbReference type="Proteomes" id="UP000203464">
    <property type="component" value="Unassembled WGS sequence"/>
</dbReference>
<dbReference type="InterPro" id="IPR042252">
    <property type="entry name" value="MtfA_N"/>
</dbReference>
<sequence>MWAWYLLLVPIFGVIYRAWSKRRRRMQLLVSKLSAQDWATVIDWVPLVAKLPPELQGRLQGKMNLFLSQVRIYGKNGVVVDREVELSLSAQACLLIVNSDVWYNTLHTVLLYPGAFHSKQQRQDGYLVTETKEVRLGESWRHGPVVLSWPHAEQGGVNDEDGHNLILHEFAHQLDALSGDTNGVPILAKGQSHQDWEAAIMRGYEAHVANVGRNRKTVLDSYAATNYVEFLAVSIEVFFEKPEKFHEEYPEVYKQISILLNLDPLAWG</sequence>
<keyword evidence="2" id="KW-1185">Reference proteome</keyword>
<organism evidence="1 2">
    <name type="scientific">Octadecabacter ascidiaceicola</name>
    <dbReference type="NCBI Taxonomy" id="1655543"/>
    <lineage>
        <taxon>Bacteria</taxon>
        <taxon>Pseudomonadati</taxon>
        <taxon>Pseudomonadota</taxon>
        <taxon>Alphaproteobacteria</taxon>
        <taxon>Rhodobacterales</taxon>
        <taxon>Roseobacteraceae</taxon>
        <taxon>Octadecabacter</taxon>
    </lineage>
</organism>
<accession>A0A238JP95</accession>
<dbReference type="CDD" id="cd20169">
    <property type="entry name" value="Peptidase_M90_mtfA"/>
    <property type="match status" value="1"/>
</dbReference>
<dbReference type="RefSeq" id="WP_093995032.1">
    <property type="nucleotide sequence ID" value="NZ_FXYD01000001.1"/>
</dbReference>
<dbReference type="GO" id="GO:0005829">
    <property type="term" value="C:cytosol"/>
    <property type="evidence" value="ECO:0007669"/>
    <property type="project" value="TreeGrafter"/>
</dbReference>
<dbReference type="Pfam" id="PF06167">
    <property type="entry name" value="Peptidase_M90"/>
    <property type="match status" value="1"/>
</dbReference>
<protein>
    <submittedName>
        <fullName evidence="1">Protein MtfA</fullName>
    </submittedName>
</protein>
<gene>
    <name evidence="1" type="primary">mtfA</name>
    <name evidence="1" type="ORF">OCA8868_00595</name>
</gene>
<name>A0A238JP95_9RHOB</name>
<proteinExistence type="predicted"/>
<dbReference type="OrthoDB" id="9786424at2"/>
<dbReference type="PANTHER" id="PTHR30164:SF2">
    <property type="entry name" value="PROTEIN MTFA"/>
    <property type="match status" value="1"/>
</dbReference>
<reference evidence="2" key="1">
    <citation type="submission" date="2017-05" db="EMBL/GenBank/DDBJ databases">
        <authorList>
            <person name="Rodrigo-Torres L."/>
            <person name="Arahal R. D."/>
            <person name="Lucena T."/>
        </authorList>
    </citation>
    <scope>NUCLEOTIDE SEQUENCE [LARGE SCALE GENOMIC DNA]</scope>
    <source>
        <strain evidence="2">CECT 8868</strain>
    </source>
</reference>